<keyword evidence="2" id="KW-1185">Reference proteome</keyword>
<proteinExistence type="predicted"/>
<reference evidence="1" key="1">
    <citation type="submission" date="2021-06" db="EMBL/GenBank/DDBJ databases">
        <authorList>
            <person name="Kallberg Y."/>
            <person name="Tangrot J."/>
            <person name="Rosling A."/>
        </authorList>
    </citation>
    <scope>NUCLEOTIDE SEQUENCE</scope>
    <source>
        <strain evidence="1">MA461A</strain>
    </source>
</reference>
<sequence length="233" mass="26993">MKALNFLFPILIVFTVVHATEENFDEINLTCENLFNVSSCSDCQELIFHDIEQDENDCPAPIRLVNEIFKEIIESGKEKVDFYDTIYFKKGLESYCDHPFICDPQTAEKYWTNIEHVCAKELSYKIDWSDDLKKMDGTSLLIFGTLLSYYLGIPANHAYCYKSSNSDEFCMPEIYENVAEYVKKATDEDPNPNFSLDYKYVFKSDGTKIPIPKKLYCGEESADDKRDVVRRTS</sequence>
<accession>A0ACA9RPA6</accession>
<dbReference type="EMBL" id="CAJVQC010061519">
    <property type="protein sequence ID" value="CAG8801856.1"/>
    <property type="molecule type" value="Genomic_DNA"/>
</dbReference>
<feature type="non-terminal residue" evidence="1">
    <location>
        <position position="233"/>
    </location>
</feature>
<name>A0ACA9RPA6_9GLOM</name>
<dbReference type="Proteomes" id="UP000789920">
    <property type="component" value="Unassembled WGS sequence"/>
</dbReference>
<evidence type="ECO:0000313" key="2">
    <source>
        <dbReference type="Proteomes" id="UP000789920"/>
    </source>
</evidence>
<comment type="caution">
    <text evidence="1">The sequence shown here is derived from an EMBL/GenBank/DDBJ whole genome shotgun (WGS) entry which is preliminary data.</text>
</comment>
<organism evidence="1 2">
    <name type="scientific">Racocetra persica</name>
    <dbReference type="NCBI Taxonomy" id="160502"/>
    <lineage>
        <taxon>Eukaryota</taxon>
        <taxon>Fungi</taxon>
        <taxon>Fungi incertae sedis</taxon>
        <taxon>Mucoromycota</taxon>
        <taxon>Glomeromycotina</taxon>
        <taxon>Glomeromycetes</taxon>
        <taxon>Diversisporales</taxon>
        <taxon>Gigasporaceae</taxon>
        <taxon>Racocetra</taxon>
    </lineage>
</organism>
<protein>
    <submittedName>
        <fullName evidence="1">7175_t:CDS:1</fullName>
    </submittedName>
</protein>
<evidence type="ECO:0000313" key="1">
    <source>
        <dbReference type="EMBL" id="CAG8801856.1"/>
    </source>
</evidence>
<gene>
    <name evidence="1" type="ORF">RPERSI_LOCUS21197</name>
</gene>